<dbReference type="RefSeq" id="WP_106536867.1">
    <property type="nucleotide sequence ID" value="NZ_PYGE01000005.1"/>
</dbReference>
<feature type="transmembrane region" description="Helical" evidence="2">
    <location>
        <begin position="295"/>
        <end position="315"/>
    </location>
</feature>
<evidence type="ECO:0000313" key="4">
    <source>
        <dbReference type="Proteomes" id="UP000243528"/>
    </source>
</evidence>
<gene>
    <name evidence="3" type="ORF">CLV30_105134</name>
</gene>
<feature type="transmembrane region" description="Helical" evidence="2">
    <location>
        <begin position="184"/>
        <end position="213"/>
    </location>
</feature>
<feature type="transmembrane region" description="Helical" evidence="2">
    <location>
        <begin position="225"/>
        <end position="252"/>
    </location>
</feature>
<protein>
    <submittedName>
        <fullName evidence="3">Uncharacterized protein</fullName>
    </submittedName>
</protein>
<feature type="transmembrane region" description="Helical" evidence="2">
    <location>
        <begin position="372"/>
        <end position="391"/>
    </location>
</feature>
<keyword evidence="2" id="KW-1133">Transmembrane helix</keyword>
<accession>A0A2P8E5B7</accession>
<feature type="transmembrane region" description="Helical" evidence="2">
    <location>
        <begin position="79"/>
        <end position="100"/>
    </location>
</feature>
<keyword evidence="2" id="KW-0812">Transmembrane</keyword>
<sequence>MPDLLTRPLLRRDEPAWGSRVPWLAAIAAAGWALVATFAMSVLPAMAIWISEGAGAPMGDPLRFGARVWLAAHRTGQDVAGADFTIAPLGLTIVFVLLMYRSARWAAHSAGVSGRRGTIAVVLPAVLTYALGAGIIAGMGATAEVSAVPLEAVCWAGAWSCAAAVVGVAHEADLLPRWYGRLPLLVRAALAGAAAALAGLIAVGAVLATVSAVANSGQVGALARALDAGVLGGAVLAVGGALIMPNAVIWAMSFALGPGFAVGTGTSVAPGGVELGPVPAVPALGALPADLPGPAIWLVLAGPVLAGVLAGLVSYARLAPGDDGRPALVPVLGTAAGAGVAAAIGAGTLALLSGGTAGAARLTEIGPVPWQTAAATLGFVSVTATVTVLLLRWQGGSAARRAAGASGADDAVTVTAADGSSTPDTTGDGTTGGAAKTVTTGDGASEGSGGGSDDGSGGTTGASGAGPTGTD</sequence>
<evidence type="ECO:0000256" key="2">
    <source>
        <dbReference type="SAM" id="Phobius"/>
    </source>
</evidence>
<dbReference type="EMBL" id="PYGE01000005">
    <property type="protein sequence ID" value="PSL04668.1"/>
    <property type="molecule type" value="Genomic_DNA"/>
</dbReference>
<dbReference type="Pfam" id="PF19877">
    <property type="entry name" value="DUF6350"/>
    <property type="match status" value="1"/>
</dbReference>
<comment type="caution">
    <text evidence="3">The sequence shown here is derived from an EMBL/GenBank/DDBJ whole genome shotgun (WGS) entry which is preliminary data.</text>
</comment>
<organism evidence="3 4">
    <name type="scientific">Haloactinopolyspora alba</name>
    <dbReference type="NCBI Taxonomy" id="648780"/>
    <lineage>
        <taxon>Bacteria</taxon>
        <taxon>Bacillati</taxon>
        <taxon>Actinomycetota</taxon>
        <taxon>Actinomycetes</taxon>
        <taxon>Jiangellales</taxon>
        <taxon>Jiangellaceae</taxon>
        <taxon>Haloactinopolyspora</taxon>
    </lineage>
</organism>
<dbReference type="OrthoDB" id="3742900at2"/>
<feature type="transmembrane region" description="Helical" evidence="2">
    <location>
        <begin position="121"/>
        <end position="141"/>
    </location>
</feature>
<dbReference type="Proteomes" id="UP000243528">
    <property type="component" value="Unassembled WGS sequence"/>
</dbReference>
<name>A0A2P8E5B7_9ACTN</name>
<reference evidence="3 4" key="1">
    <citation type="submission" date="2018-03" db="EMBL/GenBank/DDBJ databases">
        <title>Genomic Encyclopedia of Archaeal and Bacterial Type Strains, Phase II (KMG-II): from individual species to whole genera.</title>
        <authorList>
            <person name="Goeker M."/>
        </authorList>
    </citation>
    <scope>NUCLEOTIDE SEQUENCE [LARGE SCALE GENOMIC DNA]</scope>
    <source>
        <strain evidence="3 4">DSM 45211</strain>
    </source>
</reference>
<dbReference type="InterPro" id="IPR045931">
    <property type="entry name" value="DUF6350"/>
</dbReference>
<evidence type="ECO:0000313" key="3">
    <source>
        <dbReference type="EMBL" id="PSL04668.1"/>
    </source>
</evidence>
<keyword evidence="4" id="KW-1185">Reference proteome</keyword>
<dbReference type="AlphaFoldDB" id="A0A2P8E5B7"/>
<feature type="region of interest" description="Disordered" evidence="1">
    <location>
        <begin position="403"/>
        <end position="471"/>
    </location>
</feature>
<feature type="transmembrane region" description="Helical" evidence="2">
    <location>
        <begin position="21"/>
        <end position="50"/>
    </location>
</feature>
<keyword evidence="2" id="KW-0472">Membrane</keyword>
<feature type="transmembrane region" description="Helical" evidence="2">
    <location>
        <begin position="327"/>
        <end position="352"/>
    </location>
</feature>
<evidence type="ECO:0000256" key="1">
    <source>
        <dbReference type="SAM" id="MobiDB-lite"/>
    </source>
</evidence>
<feature type="compositionally biased region" description="Gly residues" evidence="1">
    <location>
        <begin position="444"/>
        <end position="471"/>
    </location>
</feature>
<feature type="compositionally biased region" description="Low complexity" evidence="1">
    <location>
        <begin position="403"/>
        <end position="443"/>
    </location>
</feature>
<proteinExistence type="predicted"/>